<dbReference type="PANTHER" id="PTHR42924">
    <property type="entry name" value="EXONUCLEASE"/>
    <property type="match status" value="1"/>
</dbReference>
<dbReference type="CDD" id="cd07438">
    <property type="entry name" value="PHP_HisPPase_AMP"/>
    <property type="match status" value="1"/>
</dbReference>
<accession>A0ABT0MBY6</accession>
<dbReference type="InterPro" id="IPR003141">
    <property type="entry name" value="Pol/His_phosphatase_N"/>
</dbReference>
<dbReference type="RefSeq" id="WP_249101566.1">
    <property type="nucleotide sequence ID" value="NZ_JAMAST010000010.1"/>
</dbReference>
<dbReference type="SUPFAM" id="SSF89550">
    <property type="entry name" value="PHP domain-like"/>
    <property type="match status" value="1"/>
</dbReference>
<dbReference type="SMART" id="SM00481">
    <property type="entry name" value="POLIIIAc"/>
    <property type="match status" value="1"/>
</dbReference>
<evidence type="ECO:0000313" key="3">
    <source>
        <dbReference type="Proteomes" id="UP001203004"/>
    </source>
</evidence>
<gene>
    <name evidence="2" type="ORF">M3N64_09450</name>
</gene>
<dbReference type="Proteomes" id="UP001203004">
    <property type="component" value="Unassembled WGS sequence"/>
</dbReference>
<sequence length="281" mass="31097">MIDLHCHTSISDNSDSIETVLDQAKHNGVDFLAITDHDTTSGIARAVSYGKKIGVTVIPGIEISGYDYARDRRAHLLGLFIDPEHPAIETLCRPMREERAQASKEMVDRLITLGYSITWEEVAAHAADSTNVYKQHIMHTLIDKGYTDAIYGDLYHQLFARGQGSAYVPVHYLDARDAIQTIRAAGGVPILAHPGQFDNFTAVPEWVRAGLEGIEVYHPLHDSLAEQQAMQLAEKHGLVISGGSDYHGFYSDTGSSIGDKGIDRHAYEAIKFRKQLIARSR</sequence>
<dbReference type="InterPro" id="IPR052018">
    <property type="entry name" value="PHP_domain"/>
</dbReference>
<dbReference type="InterPro" id="IPR016195">
    <property type="entry name" value="Pol/histidinol_Pase-like"/>
</dbReference>
<dbReference type="Pfam" id="PF02811">
    <property type="entry name" value="PHP"/>
    <property type="match status" value="1"/>
</dbReference>
<feature type="domain" description="Polymerase/histidinol phosphatase N-terminal" evidence="1">
    <location>
        <begin position="2"/>
        <end position="67"/>
    </location>
</feature>
<keyword evidence="3" id="KW-1185">Reference proteome</keyword>
<dbReference type="EMBL" id="JAMAST010000010">
    <property type="protein sequence ID" value="MCL1632168.1"/>
    <property type="molecule type" value="Genomic_DNA"/>
</dbReference>
<evidence type="ECO:0000313" key="2">
    <source>
        <dbReference type="EMBL" id="MCL1632168.1"/>
    </source>
</evidence>
<organism evidence="2 3">
    <name type="scientific">Sporolactobacillus mangiferae</name>
    <dbReference type="NCBI Taxonomy" id="2940498"/>
    <lineage>
        <taxon>Bacteria</taxon>
        <taxon>Bacillati</taxon>
        <taxon>Bacillota</taxon>
        <taxon>Bacilli</taxon>
        <taxon>Bacillales</taxon>
        <taxon>Sporolactobacillaceae</taxon>
        <taxon>Sporolactobacillus</taxon>
    </lineage>
</organism>
<comment type="caution">
    <text evidence="2">The sequence shown here is derived from an EMBL/GenBank/DDBJ whole genome shotgun (WGS) entry which is preliminary data.</text>
</comment>
<dbReference type="Gene3D" id="1.10.150.650">
    <property type="match status" value="1"/>
</dbReference>
<dbReference type="InterPro" id="IPR004013">
    <property type="entry name" value="PHP_dom"/>
</dbReference>
<reference evidence="2 3" key="1">
    <citation type="submission" date="2022-05" db="EMBL/GenBank/DDBJ databases">
        <title>Sporolactobacillus sp nov CPB3-1, isolated from tree bark (Mangifera indica L.).</title>
        <authorList>
            <person name="Phuengjayaem S."/>
            <person name="Tanasupawat S."/>
        </authorList>
    </citation>
    <scope>NUCLEOTIDE SEQUENCE [LARGE SCALE GENOMIC DNA]</scope>
    <source>
        <strain evidence="2 3">CPB3-1</strain>
    </source>
</reference>
<proteinExistence type="predicted"/>
<dbReference type="PANTHER" id="PTHR42924:SF3">
    <property type="entry name" value="POLYMERASE_HISTIDINOL PHOSPHATASE N-TERMINAL DOMAIN-CONTAINING PROTEIN"/>
    <property type="match status" value="1"/>
</dbReference>
<dbReference type="Gene3D" id="3.20.20.140">
    <property type="entry name" value="Metal-dependent hydrolases"/>
    <property type="match status" value="1"/>
</dbReference>
<evidence type="ECO:0000259" key="1">
    <source>
        <dbReference type="SMART" id="SM00481"/>
    </source>
</evidence>
<name>A0ABT0MBY6_9BACL</name>
<protein>
    <submittedName>
        <fullName evidence="2">PHP domain-containing protein</fullName>
    </submittedName>
</protein>